<proteinExistence type="predicted"/>
<dbReference type="Pfam" id="PF23643">
    <property type="entry name" value="TRAPPC13_C"/>
    <property type="match status" value="1"/>
</dbReference>
<evidence type="ECO:0000313" key="6">
    <source>
        <dbReference type="Proteomes" id="UP000054248"/>
    </source>
</evidence>
<dbReference type="SUPFAM" id="SSF48452">
    <property type="entry name" value="TPR-like"/>
    <property type="match status" value="1"/>
</dbReference>
<keyword evidence="6" id="KW-1185">Reference proteome</keyword>
<evidence type="ECO:0000313" key="5">
    <source>
        <dbReference type="EMBL" id="KIO20108.1"/>
    </source>
</evidence>
<dbReference type="PANTHER" id="PTHR14374:SF0">
    <property type="entry name" value="TRAFFICKING PROTEIN PARTICLE COMPLEX SUBUNIT 11"/>
    <property type="match status" value="1"/>
</dbReference>
<dbReference type="InterPro" id="IPR012880">
    <property type="entry name" value="Gryzun"/>
</dbReference>
<sequence length="1334" mass="147220">MNSYPNELLAQHVPLMFVAGLTEGSSSTPAPGSPTVSTSPSEAIGRSSSGSISQPSAPVEVAANTSGDANPSDPFGDLISRLRTVLTYRKKGAVWDPLRARAFQVILVDKAVRFPPRKVYPPAPRGEVVNAAISTTPHSPLSPMTPTSPVYPDGLITPIWIRKHVELVPSVFVLFLRLSELPGAASPLEGRDDSLKEEERRRDAELATEISNRKKATGERGIKLTVVLLASRQMLDDPSLDSRLSFIRRQGGLDSRAALFVLSPVSQSELNDFVKSLQSALREPAMEYYAAHSKRVRKKRNRHSHANSASISGMPAVPNPSPVPRPLRSIGWQVRYDYKLAIFAEFRMEEEVARKHYEDCWTSLVEMFGSTAILPPRTKRWAEAKVLADCVAIKLTKLFLYHNEPHLALATFNRHIQKFSELSRGWGIGEETFEFWSWQARQYRILAELLELAVRAGYKLPTPTIPPGLPGTRPTGTGSPAPNQQNDPRALGINPLHALQHPGYFYYLSATCTLQRYERFIEAVRQEERQPGSLSQSPGYVNEKKVEHHTVIIELFTKAYELFKRFRSGQSRQTFYIAYRIAETYHSAGNYESAIRFFERIAKTYRREQWGTMLHSILLMWYDCARHLSDVELTVRLLFELLAPGVAINSEERLTYQGDLDAILKNSSPSSKDEPLVLELPEGRPLFDTTVVFWRAEVSIGEPAPFQITAVAPGDISVSGLPITTIRIQFEGEKSPPVIIEHVEGETEPTSVQRVVVGQITMQSEKDAEERVKADLRWPVGATKVFCGTFVSSSAVALKVKSITFVVTQGSWNIEIPHEFDTDTAIGILVDKPGKPNQWLVSSAEPFKFIPVHRTATSVCTVRPKPHALHVEFQHSAPAYLDEQYPLLIKISNIDERELDTVVDVLLHPSEDESVNKISFEEQESTGLIKGVQFGTIPPGGIASKTLYISSSGFPGNRVLDVSIRTRLHASEDESSTPPPVPESPTTAEPPSDSCELLRTIAIPVARPFECASQATYHRTTASGGSRGRSSFKEILDLSQFQRGEFDVKYEAMVVTELGIGKDGRCGLEVGEIEWVEMKTDGQARLVSSSLNDLAAAEDSDFPLALELNDKYAVIHRFHIDTEDDVGQSIDERGIPCPGELVITWRRTGSTDGPWSTSRLSFPALRPPADTVIGIVSVPPSATLHRPFPVKLTIQNRQSTRSGDIILSTESTPAVEGGGFIIAGPKQCRLPTLLPNSSVEVKFNVVPMVCGVGKLPGFKLLDRRAATGEEGGAATGEETIKFESVQVVDERLDARDEDGTDLLLYVPGTVDPAGGRKLEARREGVSILVLPYST</sequence>
<dbReference type="Proteomes" id="UP000054248">
    <property type="component" value="Unassembled WGS sequence"/>
</dbReference>
<feature type="region of interest" description="Disordered" evidence="1">
    <location>
        <begin position="293"/>
        <end position="318"/>
    </location>
</feature>
<reference evidence="5 6" key="1">
    <citation type="submission" date="2014-04" db="EMBL/GenBank/DDBJ databases">
        <authorList>
            <consortium name="DOE Joint Genome Institute"/>
            <person name="Kuo A."/>
            <person name="Girlanda M."/>
            <person name="Perotto S."/>
            <person name="Kohler A."/>
            <person name="Nagy L.G."/>
            <person name="Floudas D."/>
            <person name="Copeland A."/>
            <person name="Barry K.W."/>
            <person name="Cichocki N."/>
            <person name="Veneault-Fourrey C."/>
            <person name="LaButti K."/>
            <person name="Lindquist E.A."/>
            <person name="Lipzen A."/>
            <person name="Lundell T."/>
            <person name="Morin E."/>
            <person name="Murat C."/>
            <person name="Sun H."/>
            <person name="Tunlid A."/>
            <person name="Henrissat B."/>
            <person name="Grigoriev I.V."/>
            <person name="Hibbett D.S."/>
            <person name="Martin F."/>
            <person name="Nordberg H.P."/>
            <person name="Cantor M.N."/>
            <person name="Hua S.X."/>
        </authorList>
    </citation>
    <scope>NUCLEOTIDE SEQUENCE [LARGE SCALE GENOMIC DNA]</scope>
    <source>
        <strain evidence="5 6">MUT 4182</strain>
    </source>
</reference>
<evidence type="ECO:0008006" key="7">
    <source>
        <dbReference type="Google" id="ProtNLM"/>
    </source>
</evidence>
<feature type="compositionally biased region" description="Low complexity" evidence="1">
    <location>
        <begin position="24"/>
        <end position="57"/>
    </location>
</feature>
<dbReference type="OrthoDB" id="6278596at2759"/>
<dbReference type="InterPro" id="IPR011990">
    <property type="entry name" value="TPR-like_helical_dom_sf"/>
</dbReference>
<feature type="compositionally biased region" description="Low complexity" evidence="1">
    <location>
        <begin position="470"/>
        <end position="482"/>
    </location>
</feature>
<feature type="domain" description="Trafficking protein particle complex subunit 11" evidence="3">
    <location>
        <begin position="380"/>
        <end position="643"/>
    </location>
</feature>
<evidence type="ECO:0000259" key="3">
    <source>
        <dbReference type="Pfam" id="PF11817"/>
    </source>
</evidence>
<feature type="domain" description="Trafficking protein particle complex subunit 13 C-terminal" evidence="4">
    <location>
        <begin position="1181"/>
        <end position="1263"/>
    </location>
</feature>
<dbReference type="EMBL" id="KN823187">
    <property type="protein sequence ID" value="KIO20108.1"/>
    <property type="molecule type" value="Genomic_DNA"/>
</dbReference>
<feature type="region of interest" description="Disordered" evidence="1">
    <location>
        <begin position="24"/>
        <end position="74"/>
    </location>
</feature>
<evidence type="ECO:0000259" key="2">
    <source>
        <dbReference type="Pfam" id="PF07919"/>
    </source>
</evidence>
<dbReference type="STRING" id="1051891.A0A0C3KF53"/>
<name>A0A0C3KF53_9AGAM</name>
<dbReference type="InterPro" id="IPR021773">
    <property type="entry name" value="TPC11"/>
</dbReference>
<feature type="region of interest" description="Disordered" evidence="1">
    <location>
        <begin position="969"/>
        <end position="993"/>
    </location>
</feature>
<evidence type="ECO:0000259" key="4">
    <source>
        <dbReference type="Pfam" id="PF23643"/>
    </source>
</evidence>
<reference evidence="6" key="2">
    <citation type="submission" date="2015-01" db="EMBL/GenBank/DDBJ databases">
        <title>Evolutionary Origins and Diversification of the Mycorrhizal Mutualists.</title>
        <authorList>
            <consortium name="DOE Joint Genome Institute"/>
            <consortium name="Mycorrhizal Genomics Consortium"/>
            <person name="Kohler A."/>
            <person name="Kuo A."/>
            <person name="Nagy L.G."/>
            <person name="Floudas D."/>
            <person name="Copeland A."/>
            <person name="Barry K.W."/>
            <person name="Cichocki N."/>
            <person name="Veneault-Fourrey C."/>
            <person name="LaButti K."/>
            <person name="Lindquist E.A."/>
            <person name="Lipzen A."/>
            <person name="Lundell T."/>
            <person name="Morin E."/>
            <person name="Murat C."/>
            <person name="Riley R."/>
            <person name="Ohm R."/>
            <person name="Sun H."/>
            <person name="Tunlid A."/>
            <person name="Henrissat B."/>
            <person name="Grigoriev I.V."/>
            <person name="Hibbett D.S."/>
            <person name="Martin F."/>
        </authorList>
    </citation>
    <scope>NUCLEOTIDE SEQUENCE [LARGE SCALE GENOMIC DNA]</scope>
    <source>
        <strain evidence="6">MUT 4182</strain>
    </source>
</reference>
<dbReference type="InterPro" id="IPR055428">
    <property type="entry name" value="TRAPPC13_C"/>
</dbReference>
<evidence type="ECO:0000256" key="1">
    <source>
        <dbReference type="SAM" id="MobiDB-lite"/>
    </source>
</evidence>
<feature type="compositionally biased region" description="Low complexity" evidence="1">
    <location>
        <begin position="984"/>
        <end position="993"/>
    </location>
</feature>
<feature type="compositionally biased region" description="Basic residues" evidence="1">
    <location>
        <begin position="293"/>
        <end position="305"/>
    </location>
</feature>
<feature type="domain" description="Gryzun putative trafficking through Golgi" evidence="2">
    <location>
        <begin position="687"/>
        <end position="925"/>
    </location>
</feature>
<dbReference type="Pfam" id="PF07919">
    <property type="entry name" value="Gryzun"/>
    <property type="match status" value="1"/>
</dbReference>
<dbReference type="PANTHER" id="PTHR14374">
    <property type="entry name" value="FOIE GRAS"/>
    <property type="match status" value="1"/>
</dbReference>
<dbReference type="HOGENOM" id="CLU_003572_2_0_1"/>
<gene>
    <name evidence="5" type="ORF">M407DRAFT_81932</name>
</gene>
<dbReference type="Pfam" id="PF11817">
    <property type="entry name" value="Foie-gras_1"/>
    <property type="match status" value="1"/>
</dbReference>
<protein>
    <recommendedName>
        <fullName evidence="7">Trafficking protein particle complex subunit 11 domain-containing protein</fullName>
    </recommendedName>
</protein>
<organism evidence="5 6">
    <name type="scientific">Tulasnella calospora MUT 4182</name>
    <dbReference type="NCBI Taxonomy" id="1051891"/>
    <lineage>
        <taxon>Eukaryota</taxon>
        <taxon>Fungi</taxon>
        <taxon>Dikarya</taxon>
        <taxon>Basidiomycota</taxon>
        <taxon>Agaricomycotina</taxon>
        <taxon>Agaricomycetes</taxon>
        <taxon>Cantharellales</taxon>
        <taxon>Tulasnellaceae</taxon>
        <taxon>Tulasnella</taxon>
    </lineage>
</organism>
<accession>A0A0C3KF53</accession>
<feature type="region of interest" description="Disordered" evidence="1">
    <location>
        <begin position="463"/>
        <end position="489"/>
    </location>
</feature>